<accession>A0A1V0RLL1</accession>
<dbReference type="GO" id="GO:1902600">
    <property type="term" value="P:proton transmembrane transport"/>
    <property type="evidence" value="ECO:0007669"/>
    <property type="project" value="InterPro"/>
</dbReference>
<evidence type="ECO:0000256" key="3">
    <source>
        <dbReference type="ARBA" id="ARBA00022448"/>
    </source>
</evidence>
<feature type="transmembrane region" description="Helical" evidence="11">
    <location>
        <begin position="212"/>
        <end position="232"/>
    </location>
</feature>
<keyword evidence="4" id="KW-0050">Antiport</keyword>
<evidence type="ECO:0000256" key="11">
    <source>
        <dbReference type="SAM" id="Phobius"/>
    </source>
</evidence>
<gene>
    <name evidence="13" type="primary">kefC</name>
    <name evidence="13" type="ORF">ROSMUCSMR3_01091</name>
</gene>
<evidence type="ECO:0000256" key="4">
    <source>
        <dbReference type="ARBA" id="ARBA00022449"/>
    </source>
</evidence>
<dbReference type="PROSITE" id="PS51201">
    <property type="entry name" value="RCK_N"/>
    <property type="match status" value="1"/>
</dbReference>
<dbReference type="InterPro" id="IPR038770">
    <property type="entry name" value="Na+/solute_symporter_sf"/>
</dbReference>
<evidence type="ECO:0000313" key="14">
    <source>
        <dbReference type="Proteomes" id="UP000192273"/>
    </source>
</evidence>
<comment type="subcellular location">
    <subcellularLocation>
        <location evidence="1">Endomembrane system</location>
        <topology evidence="1">Multi-pass membrane protein</topology>
    </subcellularLocation>
</comment>
<reference evidence="13 14" key="1">
    <citation type="submission" date="2017-03" db="EMBL/GenBank/DDBJ databases">
        <title>Genome Sequence of Roseovarius mucosus strain SMR3 Isolated from a culture of the Diatom Skeletonema marinoi.</title>
        <authorList>
            <person name="Topel M."/>
            <person name="Pinder M."/>
            <person name="Johansson O.N."/>
            <person name="Kourtchenko O."/>
            <person name="Godhe A."/>
            <person name="Clarke A.K."/>
        </authorList>
    </citation>
    <scope>NUCLEOTIDE SEQUENCE [LARGE SCALE GENOMIC DNA]</scope>
    <source>
        <strain evidence="13 14">SMR3</strain>
    </source>
</reference>
<keyword evidence="7" id="KW-0630">Potassium</keyword>
<feature type="transmembrane region" description="Helical" evidence="11">
    <location>
        <begin position="355"/>
        <end position="377"/>
    </location>
</feature>
<dbReference type="NCBIfam" id="TIGR00932">
    <property type="entry name" value="2a37"/>
    <property type="match status" value="1"/>
</dbReference>
<dbReference type="Gene3D" id="1.20.1530.20">
    <property type="match status" value="1"/>
</dbReference>
<keyword evidence="9" id="KW-0406">Ion transport</keyword>
<dbReference type="RefSeq" id="WP_081506676.1">
    <property type="nucleotide sequence ID" value="NZ_CP020474.1"/>
</dbReference>
<dbReference type="GO" id="GO:0006813">
    <property type="term" value="P:potassium ion transport"/>
    <property type="evidence" value="ECO:0007669"/>
    <property type="project" value="UniProtKB-KW"/>
</dbReference>
<dbReference type="GO" id="GO:0015297">
    <property type="term" value="F:antiporter activity"/>
    <property type="evidence" value="ECO:0007669"/>
    <property type="project" value="UniProtKB-KW"/>
</dbReference>
<comment type="similarity">
    <text evidence="2">Belongs to the monovalent cation:proton antiporter 2 (CPA2) transporter (TC 2.A.37) family.</text>
</comment>
<sequence>MDGFLFQATVYLAATVIAVPIAARLGFGSVLGYLAAGILIGPVFGLVGGHETAELQHVAEFGVVMMLFLIGLELEPRALWNMRHRLLGLGGLQITVTTLTVMVAGLYLLGMGWSVALAVGLIFALSSTAIVLQTLSEKGLMQTQGGRSAFSVLLTQDIAVIPMLAFLPLLALPKTPEMIMGELLSRGAPEAGHGASGPHEAAQSFIASLPGWGATLVTIAAVASIVLAGVYLTRPVFRFIHGARLREMFTAIALLIVVGISFLMTLVGLSPALGAFLAGVVLANSEFRHELESDLAPFKGLLLGLFFITVGAGINFTVLFGAPVLIVGLALAVIVTKGAILYVLGRIFALRGRDLWLFTLSLAQAGEFGFVLVAFSVQQHVLPAGLSEVILLVIALTMLITPLLFILYDVLSRNLRERGEAPEADTIDQTGPVIIAGIGRFGQVVNRLVRSSGFETVVLDHDLLAIERMRRFGVRGFFGDPTRPDLLHAAGLARARVLVAALDDPEATVRLVSFARRERPDLHIIARAYDRTHVFRLYQAGANDIVREMFDSSLRAGRYVLENMGLTEFEAAELEKTFYQHDRQSVRELAALWDPARPTVENDAYITRARELEAELQTMLLSQLEETGGPKA</sequence>
<evidence type="ECO:0000313" key="13">
    <source>
        <dbReference type="EMBL" id="ARE82586.1"/>
    </source>
</evidence>
<keyword evidence="10 11" id="KW-0472">Membrane</keyword>
<dbReference type="InterPro" id="IPR036291">
    <property type="entry name" value="NAD(P)-bd_dom_sf"/>
</dbReference>
<feature type="transmembrane region" description="Helical" evidence="11">
    <location>
        <begin position="115"/>
        <end position="136"/>
    </location>
</feature>
<evidence type="ECO:0000256" key="2">
    <source>
        <dbReference type="ARBA" id="ARBA00005551"/>
    </source>
</evidence>
<dbReference type="SUPFAM" id="SSF51735">
    <property type="entry name" value="NAD(P)-binding Rossmann-fold domains"/>
    <property type="match status" value="1"/>
</dbReference>
<keyword evidence="8 11" id="KW-1133">Transmembrane helix</keyword>
<dbReference type="GO" id="GO:0008324">
    <property type="term" value="F:monoatomic cation transmembrane transporter activity"/>
    <property type="evidence" value="ECO:0007669"/>
    <property type="project" value="InterPro"/>
</dbReference>
<dbReference type="Pfam" id="PF00999">
    <property type="entry name" value="Na_H_Exchanger"/>
    <property type="match status" value="1"/>
</dbReference>
<evidence type="ECO:0000256" key="5">
    <source>
        <dbReference type="ARBA" id="ARBA00022538"/>
    </source>
</evidence>
<feature type="transmembrane region" description="Helical" evidence="11">
    <location>
        <begin position="86"/>
        <end position="109"/>
    </location>
</feature>
<evidence type="ECO:0000256" key="6">
    <source>
        <dbReference type="ARBA" id="ARBA00022692"/>
    </source>
</evidence>
<feature type="transmembrane region" description="Helical" evidence="11">
    <location>
        <begin position="6"/>
        <end position="23"/>
    </location>
</feature>
<feature type="transmembrane region" description="Helical" evidence="11">
    <location>
        <begin position="55"/>
        <end position="74"/>
    </location>
</feature>
<keyword evidence="6 11" id="KW-0812">Transmembrane</keyword>
<evidence type="ECO:0000259" key="12">
    <source>
        <dbReference type="PROSITE" id="PS51201"/>
    </source>
</evidence>
<dbReference type="GO" id="GO:0012505">
    <property type="term" value="C:endomembrane system"/>
    <property type="evidence" value="ECO:0007669"/>
    <property type="project" value="UniProtKB-SubCell"/>
</dbReference>
<dbReference type="PANTHER" id="PTHR46157">
    <property type="entry name" value="K(+) EFFLUX ANTIPORTER 3, CHLOROPLASTIC"/>
    <property type="match status" value="1"/>
</dbReference>
<dbReference type="OrthoDB" id="9781411at2"/>
<keyword evidence="5" id="KW-0633">Potassium transport</keyword>
<keyword evidence="14" id="KW-1185">Reference proteome</keyword>
<feature type="transmembrane region" description="Helical" evidence="11">
    <location>
        <begin position="30"/>
        <end position="49"/>
    </location>
</feature>
<feature type="domain" description="RCK N-terminal" evidence="12">
    <location>
        <begin position="430"/>
        <end position="547"/>
    </location>
</feature>
<dbReference type="Proteomes" id="UP000192273">
    <property type="component" value="Chromosome"/>
</dbReference>
<dbReference type="Pfam" id="PF02254">
    <property type="entry name" value="TrkA_N"/>
    <property type="match status" value="1"/>
</dbReference>
<proteinExistence type="inferred from homology"/>
<keyword evidence="3" id="KW-0813">Transport</keyword>
<feature type="transmembrane region" description="Helical" evidence="11">
    <location>
        <begin position="389"/>
        <end position="408"/>
    </location>
</feature>
<feature type="transmembrane region" description="Helical" evidence="11">
    <location>
        <begin position="148"/>
        <end position="171"/>
    </location>
</feature>
<evidence type="ECO:0000256" key="1">
    <source>
        <dbReference type="ARBA" id="ARBA00004127"/>
    </source>
</evidence>
<feature type="transmembrane region" description="Helical" evidence="11">
    <location>
        <begin position="301"/>
        <end position="334"/>
    </location>
</feature>
<dbReference type="InterPro" id="IPR003148">
    <property type="entry name" value="RCK_N"/>
</dbReference>
<dbReference type="GO" id="GO:0005886">
    <property type="term" value="C:plasma membrane"/>
    <property type="evidence" value="ECO:0007669"/>
    <property type="project" value="TreeGrafter"/>
</dbReference>
<name>A0A1V0RLL1_9RHOB</name>
<dbReference type="KEGG" id="rmm:ROSMUCSMR3_01091"/>
<dbReference type="Gene3D" id="3.40.50.720">
    <property type="entry name" value="NAD(P)-binding Rossmann-like Domain"/>
    <property type="match status" value="1"/>
</dbReference>
<protein>
    <submittedName>
        <fullName evidence="13">Glutathione-regulated potassium-efflux system protein KefC</fullName>
    </submittedName>
</protein>
<dbReference type="InterPro" id="IPR004771">
    <property type="entry name" value="K/H_exchanger"/>
</dbReference>
<dbReference type="PANTHER" id="PTHR46157:SF4">
    <property type="entry name" value="K(+) EFFLUX ANTIPORTER 3, CHLOROPLASTIC"/>
    <property type="match status" value="1"/>
</dbReference>
<evidence type="ECO:0000256" key="9">
    <source>
        <dbReference type="ARBA" id="ARBA00023065"/>
    </source>
</evidence>
<evidence type="ECO:0000256" key="10">
    <source>
        <dbReference type="ARBA" id="ARBA00023136"/>
    </source>
</evidence>
<dbReference type="EMBL" id="CP020474">
    <property type="protein sequence ID" value="ARE82586.1"/>
    <property type="molecule type" value="Genomic_DNA"/>
</dbReference>
<feature type="transmembrane region" description="Helical" evidence="11">
    <location>
        <begin position="252"/>
        <end position="281"/>
    </location>
</feature>
<dbReference type="AlphaFoldDB" id="A0A1V0RLL1"/>
<dbReference type="InterPro" id="IPR006153">
    <property type="entry name" value="Cation/H_exchanger_TM"/>
</dbReference>
<dbReference type="FunFam" id="3.40.50.720:FF:000036">
    <property type="entry name" value="Glutathione-regulated potassium-efflux system protein KefB"/>
    <property type="match status" value="1"/>
</dbReference>
<organism evidence="13 14">
    <name type="scientific">Roseovarius mucosus</name>
    <dbReference type="NCBI Taxonomy" id="215743"/>
    <lineage>
        <taxon>Bacteria</taxon>
        <taxon>Pseudomonadati</taxon>
        <taxon>Pseudomonadota</taxon>
        <taxon>Alphaproteobacteria</taxon>
        <taxon>Rhodobacterales</taxon>
        <taxon>Roseobacteraceae</taxon>
        <taxon>Roseovarius</taxon>
    </lineage>
</organism>
<evidence type="ECO:0000256" key="8">
    <source>
        <dbReference type="ARBA" id="ARBA00022989"/>
    </source>
</evidence>
<evidence type="ECO:0000256" key="7">
    <source>
        <dbReference type="ARBA" id="ARBA00022958"/>
    </source>
</evidence>